<dbReference type="Proteomes" id="UP000443090">
    <property type="component" value="Unassembled WGS sequence"/>
</dbReference>
<name>A0A8H8UCN8_9HELO</name>
<keyword evidence="4" id="KW-1185">Reference proteome</keyword>
<gene>
    <name evidence="3" type="ORF">LOCC1_G008518</name>
</gene>
<dbReference type="SUPFAM" id="SSF160631">
    <property type="entry name" value="SMI1/KNR4-like"/>
    <property type="match status" value="1"/>
</dbReference>
<feature type="region of interest" description="Disordered" evidence="1">
    <location>
        <begin position="27"/>
        <end position="70"/>
    </location>
</feature>
<dbReference type="SMART" id="SM00860">
    <property type="entry name" value="SMI1_KNR4"/>
    <property type="match status" value="1"/>
</dbReference>
<evidence type="ECO:0000256" key="1">
    <source>
        <dbReference type="SAM" id="MobiDB-lite"/>
    </source>
</evidence>
<feature type="region of interest" description="Disordered" evidence="1">
    <location>
        <begin position="449"/>
        <end position="480"/>
    </location>
</feature>
<proteinExistence type="predicted"/>
<evidence type="ECO:0000313" key="4">
    <source>
        <dbReference type="Proteomes" id="UP000443090"/>
    </source>
</evidence>
<accession>A0A8H8UCN8</accession>
<sequence length="480" mass="53845">MSISYIDTDNSGPFTKHTLSKLITSFLDPRPLSRNQTKPTASPSPLTIQPPQPRAPTTRNPTQTCRTPSRSQWGKYRECTRTGWMLQHCKLPEPADPHIWTKTDDVSMLAMCCRLLAKEKIEGRYPALERMGEALEVARKLYARPQVPVTEWKYERGGVRRHGELLYWRLVVELAVRVGELETAAGVLGMGLRADGFNVYCGSDVTEYLALPGIWDVLPLLAKRGKDANPFYIEEGDAEVLVKEVSRAIELRARDGRQWSLAPEKVGWEELLRRLSVAAWKVNRRWYRRNGVKCADDILFSPVTEEEIDAAEREFGELPADFKDMIRIANGFQGGWHLFSGGIAGNQYLTPGTEEDLYNVAVNFEDLGMKPDGLGSETILQLQPGNECDGFEHFIIPPRTWKENVVGGPVGEGAYQYCNSASWQPGVNAYESVREWVACCVEEAEGMAGMGEVVDSEDDEDEDEDEDDSGGDEDRESESE</sequence>
<comment type="caution">
    <text evidence="3">The sequence shown here is derived from an EMBL/GenBank/DDBJ whole genome shotgun (WGS) entry which is preliminary data.</text>
</comment>
<dbReference type="OrthoDB" id="2788868at2759"/>
<feature type="compositionally biased region" description="Acidic residues" evidence="1">
    <location>
        <begin position="454"/>
        <end position="480"/>
    </location>
</feature>
<dbReference type="InterPro" id="IPR018958">
    <property type="entry name" value="Knr4/Smi1-like_dom"/>
</dbReference>
<protein>
    <recommendedName>
        <fullName evidence="2">Knr4/Smi1-like domain-containing protein</fullName>
    </recommendedName>
</protein>
<feature type="compositionally biased region" description="Polar residues" evidence="1">
    <location>
        <begin position="33"/>
        <end position="47"/>
    </location>
</feature>
<feature type="compositionally biased region" description="Polar residues" evidence="1">
    <location>
        <begin position="55"/>
        <end position="70"/>
    </location>
</feature>
<dbReference type="AlphaFoldDB" id="A0A8H8UCN8"/>
<dbReference type="InterPro" id="IPR037883">
    <property type="entry name" value="Knr4/Smi1-like_sf"/>
</dbReference>
<reference evidence="3 4" key="1">
    <citation type="submission" date="2018-05" db="EMBL/GenBank/DDBJ databases">
        <title>Genome sequencing and assembly of the regulated plant pathogen Lachnellula willkommii and related sister species for the development of diagnostic species identification markers.</title>
        <authorList>
            <person name="Giroux E."/>
            <person name="Bilodeau G."/>
        </authorList>
    </citation>
    <scope>NUCLEOTIDE SEQUENCE [LARGE SCALE GENOMIC DNA]</scope>
    <source>
        <strain evidence="3 4">CBS 160.35</strain>
    </source>
</reference>
<dbReference type="EMBL" id="QGMI01000532">
    <property type="protein sequence ID" value="TVY39334.1"/>
    <property type="molecule type" value="Genomic_DNA"/>
</dbReference>
<feature type="domain" description="Knr4/Smi1-like" evidence="2">
    <location>
        <begin position="302"/>
        <end position="439"/>
    </location>
</feature>
<organism evidence="3 4">
    <name type="scientific">Lachnellula occidentalis</name>
    <dbReference type="NCBI Taxonomy" id="215460"/>
    <lineage>
        <taxon>Eukaryota</taxon>
        <taxon>Fungi</taxon>
        <taxon>Dikarya</taxon>
        <taxon>Ascomycota</taxon>
        <taxon>Pezizomycotina</taxon>
        <taxon>Leotiomycetes</taxon>
        <taxon>Helotiales</taxon>
        <taxon>Lachnaceae</taxon>
        <taxon>Lachnellula</taxon>
    </lineage>
</organism>
<evidence type="ECO:0000259" key="2">
    <source>
        <dbReference type="SMART" id="SM00860"/>
    </source>
</evidence>
<evidence type="ECO:0000313" key="3">
    <source>
        <dbReference type="EMBL" id="TVY39334.1"/>
    </source>
</evidence>